<dbReference type="PRINTS" id="PR00068">
    <property type="entry name" value="CUZNDISMTASE"/>
</dbReference>
<dbReference type="InterPro" id="IPR024134">
    <property type="entry name" value="SOD_Cu/Zn_/chaperone"/>
</dbReference>
<comment type="function">
    <text evidence="1">Destroys radicals which are normally produced within the cells and which are toxic to biological systems.</text>
</comment>
<proteinExistence type="inferred from homology"/>
<evidence type="ECO:0000313" key="4">
    <source>
        <dbReference type="Proteomes" id="UP001201812"/>
    </source>
</evidence>
<dbReference type="InterPro" id="IPR036423">
    <property type="entry name" value="SOD-like_Cu/Zn_dom_sf"/>
</dbReference>
<accession>A0AAD4QY72</accession>
<dbReference type="PANTHER" id="PTHR10003">
    <property type="entry name" value="SUPEROXIDE DISMUTASE CU-ZN -RELATED"/>
    <property type="match status" value="1"/>
</dbReference>
<dbReference type="Gene3D" id="2.60.40.200">
    <property type="entry name" value="Superoxide dismutase, copper/zinc binding domain"/>
    <property type="match status" value="1"/>
</dbReference>
<comment type="cofactor">
    <cofactor evidence="1">
        <name>Cu cation</name>
        <dbReference type="ChEBI" id="CHEBI:23378"/>
    </cofactor>
    <text evidence="1">Binds 1 copper ion per subunit.</text>
</comment>
<dbReference type="InterPro" id="IPR018152">
    <property type="entry name" value="SOD_Cu/Zn_BS"/>
</dbReference>
<evidence type="ECO:0000259" key="2">
    <source>
        <dbReference type="Pfam" id="PF00080"/>
    </source>
</evidence>
<keyword evidence="1" id="KW-0186">Copper</keyword>
<keyword evidence="1" id="KW-0560">Oxidoreductase</keyword>
<sequence>MPPHKFYPNKFFLTNSCLLFLTLFISRNTFFVWAKRAYAVIQDGGSGSNVTGIIWFSQQAEDRPVLIYGQINGLTPGFHGMHVHESSDLSNSCQNTGDHYNPTGAQHSGRLVLSRHEGDLGNIQASGIGIAIFQFPDIVNDKVQLFGNRTVIGRSVVVHANRDDLGTGAGTSLTNGNSGTRIGCGAIVDAGICPGRPATINLRCVDHCALAMIGNRIEHDFIMVNCKYECGICQ</sequence>
<dbReference type="SUPFAM" id="SSF49329">
    <property type="entry name" value="Cu,Zn superoxide dismutase-like"/>
    <property type="match status" value="1"/>
</dbReference>
<name>A0AAD4QY72_9BILA</name>
<comment type="catalytic activity">
    <reaction evidence="1">
        <text>2 superoxide + 2 H(+) = H2O2 + O2</text>
        <dbReference type="Rhea" id="RHEA:20696"/>
        <dbReference type="ChEBI" id="CHEBI:15378"/>
        <dbReference type="ChEBI" id="CHEBI:15379"/>
        <dbReference type="ChEBI" id="CHEBI:16240"/>
        <dbReference type="ChEBI" id="CHEBI:18421"/>
        <dbReference type="EC" id="1.15.1.1"/>
    </reaction>
</comment>
<keyword evidence="4" id="KW-1185">Reference proteome</keyword>
<dbReference type="GO" id="GO:0004784">
    <property type="term" value="F:superoxide dismutase activity"/>
    <property type="evidence" value="ECO:0007669"/>
    <property type="project" value="UniProtKB-EC"/>
</dbReference>
<keyword evidence="1" id="KW-0862">Zinc</keyword>
<comment type="similarity">
    <text evidence="1">Belongs to the Cu-Zn superoxide dismutase family.</text>
</comment>
<dbReference type="GO" id="GO:0005507">
    <property type="term" value="F:copper ion binding"/>
    <property type="evidence" value="ECO:0007669"/>
    <property type="project" value="InterPro"/>
</dbReference>
<evidence type="ECO:0000313" key="3">
    <source>
        <dbReference type="EMBL" id="KAI1709142.1"/>
    </source>
</evidence>
<dbReference type="EC" id="1.15.1.1" evidence="1"/>
<dbReference type="PROSITE" id="PS00332">
    <property type="entry name" value="SOD_CU_ZN_2"/>
    <property type="match status" value="1"/>
</dbReference>
<organism evidence="3 4">
    <name type="scientific">Ditylenchus destructor</name>
    <dbReference type="NCBI Taxonomy" id="166010"/>
    <lineage>
        <taxon>Eukaryota</taxon>
        <taxon>Metazoa</taxon>
        <taxon>Ecdysozoa</taxon>
        <taxon>Nematoda</taxon>
        <taxon>Chromadorea</taxon>
        <taxon>Rhabditida</taxon>
        <taxon>Tylenchina</taxon>
        <taxon>Tylenchomorpha</taxon>
        <taxon>Sphaerularioidea</taxon>
        <taxon>Anguinidae</taxon>
        <taxon>Anguininae</taxon>
        <taxon>Ditylenchus</taxon>
    </lineage>
</organism>
<gene>
    <name evidence="3" type="ORF">DdX_11540</name>
</gene>
<dbReference type="AlphaFoldDB" id="A0AAD4QY72"/>
<keyword evidence="1" id="KW-0479">Metal-binding</keyword>
<dbReference type="CDD" id="cd00305">
    <property type="entry name" value="Cu-Zn_Superoxide_Dismutase"/>
    <property type="match status" value="1"/>
</dbReference>
<reference evidence="3" key="1">
    <citation type="submission" date="2022-01" db="EMBL/GenBank/DDBJ databases">
        <title>Genome Sequence Resource for Two Populations of Ditylenchus destructor, the Migratory Endoparasitic Phytonematode.</title>
        <authorList>
            <person name="Zhang H."/>
            <person name="Lin R."/>
            <person name="Xie B."/>
        </authorList>
    </citation>
    <scope>NUCLEOTIDE SEQUENCE</scope>
    <source>
        <strain evidence="3">BazhouSP</strain>
    </source>
</reference>
<dbReference type="InterPro" id="IPR001424">
    <property type="entry name" value="SOD_Cu_Zn_dom"/>
</dbReference>
<dbReference type="Pfam" id="PF00080">
    <property type="entry name" value="Sod_Cu"/>
    <property type="match status" value="1"/>
</dbReference>
<comment type="cofactor">
    <cofactor evidence="1">
        <name>Zn(2+)</name>
        <dbReference type="ChEBI" id="CHEBI:29105"/>
    </cofactor>
    <text evidence="1">Binds 1 zinc ion per subunit.</text>
</comment>
<dbReference type="Proteomes" id="UP001201812">
    <property type="component" value="Unassembled WGS sequence"/>
</dbReference>
<protein>
    <recommendedName>
        <fullName evidence="1">Superoxide dismutase [Cu-Zn]</fullName>
        <ecNumber evidence="1">1.15.1.1</ecNumber>
    </recommendedName>
</protein>
<comment type="caution">
    <text evidence="3">The sequence shown here is derived from an EMBL/GenBank/DDBJ whole genome shotgun (WGS) entry which is preliminary data.</text>
</comment>
<evidence type="ECO:0000256" key="1">
    <source>
        <dbReference type="RuleBase" id="RU000393"/>
    </source>
</evidence>
<feature type="domain" description="Superoxide dismutase copper/zinc binding" evidence="2">
    <location>
        <begin position="50"/>
        <end position="187"/>
    </location>
</feature>
<dbReference type="EMBL" id="JAKKPZ010000032">
    <property type="protein sequence ID" value="KAI1709142.1"/>
    <property type="molecule type" value="Genomic_DNA"/>
</dbReference>